<reference evidence="2 3" key="1">
    <citation type="submission" date="2016-10" db="EMBL/GenBank/DDBJ databases">
        <authorList>
            <person name="de Groot N.N."/>
        </authorList>
    </citation>
    <scope>NUCLEOTIDE SEQUENCE [LARGE SCALE GENOMIC DNA]</scope>
    <source>
        <strain evidence="2 3">CGMCC 1.6291</strain>
    </source>
</reference>
<feature type="transmembrane region" description="Helical" evidence="1">
    <location>
        <begin position="204"/>
        <end position="227"/>
    </location>
</feature>
<keyword evidence="1" id="KW-1133">Transmembrane helix</keyword>
<name>A0A1H8TF12_9GAMM</name>
<feature type="transmembrane region" description="Helical" evidence="1">
    <location>
        <begin position="12"/>
        <end position="37"/>
    </location>
</feature>
<dbReference type="STRING" id="406100.SAMN04488052_10492"/>
<protein>
    <submittedName>
        <fullName evidence="2">Uncharacterized iron-regulated membrane protein</fullName>
    </submittedName>
</protein>
<evidence type="ECO:0000313" key="3">
    <source>
        <dbReference type="Proteomes" id="UP000199657"/>
    </source>
</evidence>
<organism evidence="2 3">
    <name type="scientific">Aquisalimonas asiatica</name>
    <dbReference type="NCBI Taxonomy" id="406100"/>
    <lineage>
        <taxon>Bacteria</taxon>
        <taxon>Pseudomonadati</taxon>
        <taxon>Pseudomonadota</taxon>
        <taxon>Gammaproteobacteria</taxon>
        <taxon>Chromatiales</taxon>
        <taxon>Ectothiorhodospiraceae</taxon>
        <taxon>Aquisalimonas</taxon>
    </lineage>
</organism>
<dbReference type="EMBL" id="FOEG01000004">
    <property type="protein sequence ID" value="SEO89073.1"/>
    <property type="molecule type" value="Genomic_DNA"/>
</dbReference>
<dbReference type="PANTHER" id="PTHR34219">
    <property type="entry name" value="IRON-REGULATED INNER MEMBRANE PROTEIN-RELATED"/>
    <property type="match status" value="1"/>
</dbReference>
<sequence>MSVKRHIYLWHRYLGIALCLLITMWFASGIVLMYVGYPSLDDEARLAGLPTLEADAELASPAAVMERYGDVDALRLNAAPGRPAYHLRQGGEWLSVDAATGEPLKLDDMDVPAAARRHAGAGVAALEPVEVDQWTVSGRLNAHRPLVRARMEDDAGSWLYLSSSTGEVVQATTRFERGWNWVGAVVHWIYPWQLRQHPELWRQVVIWLCVPAIALIITGTLVGIWRLRVRRRYKGGRMTPYRGWHRWHHILGIACVAFVFTFMVSGLLSMNPGRVFTSPAPDAGQTNAWADGPLITEAAVSPAALLAAAPDGVRELEWDRQAGAALVHLHGADTSRVRRADGSPFEPDADALIARAEELVNDGSITESTLLTDYDHYYYARRNDRPLPMLRLRYDDAAGTTLYINPETAAIESRIDHSGRWRRWLYNGLHSLDFPVLWERRPLWDVVVLGLSLAGLAFSLTGAVIGWKRLVGRVRVKRRH</sequence>
<accession>A0A1H8TF12</accession>
<keyword evidence="3" id="KW-1185">Reference proteome</keyword>
<dbReference type="PANTHER" id="PTHR34219:SF6">
    <property type="entry name" value="BLR3280 PROTEIN"/>
    <property type="match status" value="1"/>
</dbReference>
<dbReference type="AlphaFoldDB" id="A0A1H8TF12"/>
<feature type="transmembrane region" description="Helical" evidence="1">
    <location>
        <begin position="247"/>
        <end position="268"/>
    </location>
</feature>
<dbReference type="InterPro" id="IPR005625">
    <property type="entry name" value="PepSY-ass_TM"/>
</dbReference>
<dbReference type="Proteomes" id="UP000199657">
    <property type="component" value="Unassembled WGS sequence"/>
</dbReference>
<keyword evidence="1" id="KW-0812">Transmembrane</keyword>
<evidence type="ECO:0000256" key="1">
    <source>
        <dbReference type="SAM" id="Phobius"/>
    </source>
</evidence>
<gene>
    <name evidence="2" type="ORF">SAMN04488052_10492</name>
</gene>
<dbReference type="Pfam" id="PF03929">
    <property type="entry name" value="PepSY_TM"/>
    <property type="match status" value="1"/>
</dbReference>
<evidence type="ECO:0000313" key="2">
    <source>
        <dbReference type="EMBL" id="SEO89073.1"/>
    </source>
</evidence>
<feature type="transmembrane region" description="Helical" evidence="1">
    <location>
        <begin position="446"/>
        <end position="467"/>
    </location>
</feature>
<proteinExistence type="predicted"/>
<dbReference type="OrthoDB" id="9760788at2"/>
<keyword evidence="1" id="KW-0472">Membrane</keyword>
<dbReference type="RefSeq" id="WP_091643226.1">
    <property type="nucleotide sequence ID" value="NZ_FOEG01000004.1"/>
</dbReference>